<gene>
    <name evidence="8" type="primary">metQ</name>
    <name evidence="8" type="ORF">CSUB8521_0681</name>
</gene>
<proteinExistence type="inferred from homology"/>
<evidence type="ECO:0000256" key="4">
    <source>
        <dbReference type="ARBA" id="ARBA00023136"/>
    </source>
</evidence>
<evidence type="ECO:0000313" key="8">
    <source>
        <dbReference type="EMBL" id="AJC90532.1"/>
    </source>
</evidence>
<feature type="chain" id="PRO_5002037838" evidence="7">
    <location>
        <begin position="22"/>
        <end position="256"/>
    </location>
</feature>
<organism evidence="8 9">
    <name type="scientific">Campylobacter subantarcticus LMG 24374</name>
    <dbReference type="NCBI Taxonomy" id="1388751"/>
    <lineage>
        <taxon>Bacteria</taxon>
        <taxon>Pseudomonadati</taxon>
        <taxon>Campylobacterota</taxon>
        <taxon>Epsilonproteobacteria</taxon>
        <taxon>Campylobacterales</taxon>
        <taxon>Campylobacteraceae</taxon>
        <taxon>Campylobacter</taxon>
    </lineage>
</organism>
<dbReference type="EMBL" id="CP007772">
    <property type="protein sequence ID" value="AJC90532.1"/>
    <property type="molecule type" value="Genomic_DNA"/>
</dbReference>
<evidence type="ECO:0000256" key="2">
    <source>
        <dbReference type="ARBA" id="ARBA00008973"/>
    </source>
</evidence>
<dbReference type="PIRSF" id="PIRSF002854">
    <property type="entry name" value="MetQ"/>
    <property type="match status" value="1"/>
</dbReference>
<keyword evidence="6" id="KW-0449">Lipoprotein</keyword>
<sequence length="256" mass="28399">MKLLKLLTASTILGASLFANEVITVGATPIPHAEILEQTKDLLKKEGYTLKIKEFSDYVLPNLSTDSKELDANFFQHQPYLDEFNANKGTKLISVAKIHIEPMALYSKKYKNIQELPQNATIAVPNDPTNESRALDIIASTKLVSFDNAALKTPLDIKDNPKNIKFKELKAAQLPRALDDVDFAVINSNYALSANLNPVKDSILIESKESPYANILVTTQDNKDNPKIKALVKALQSQKVKDFINEKYQGAVVPAF</sequence>
<comment type="similarity">
    <text evidence="2">Belongs to the NlpA lipoprotein family.</text>
</comment>
<accession>A0A0A8H9A5</accession>
<keyword evidence="5" id="KW-0564">Palmitate</keyword>
<dbReference type="InterPro" id="IPR004872">
    <property type="entry name" value="Lipoprotein_NlpA"/>
</dbReference>
<dbReference type="GO" id="GO:0016020">
    <property type="term" value="C:membrane"/>
    <property type="evidence" value="ECO:0007669"/>
    <property type="project" value="UniProtKB-SubCell"/>
</dbReference>
<dbReference type="RefSeq" id="WP_039663392.1">
    <property type="nucleotide sequence ID" value="NZ_CP007772.1"/>
</dbReference>
<dbReference type="KEGG" id="csm:CSUB8521_0681"/>
<protein>
    <submittedName>
        <fullName evidence="8">DL-methionine ABC transporter MetINQ, substrate-binding protein</fullName>
    </submittedName>
</protein>
<dbReference type="Pfam" id="PF03180">
    <property type="entry name" value="Lipoprotein_9"/>
    <property type="match status" value="1"/>
</dbReference>
<dbReference type="OrthoDB" id="9812878at2"/>
<dbReference type="PANTHER" id="PTHR30429:SF0">
    <property type="entry name" value="METHIONINE-BINDING LIPOPROTEIN METQ"/>
    <property type="match status" value="1"/>
</dbReference>
<dbReference type="CDD" id="cd13597">
    <property type="entry name" value="PBP2_lipoprotein_Tp32"/>
    <property type="match status" value="1"/>
</dbReference>
<dbReference type="Proteomes" id="UP000031135">
    <property type="component" value="Chromosome"/>
</dbReference>
<name>A0A0A8H9A5_9BACT</name>
<dbReference type="Gene3D" id="3.40.190.10">
    <property type="entry name" value="Periplasmic binding protein-like II"/>
    <property type="match status" value="2"/>
</dbReference>
<dbReference type="AlphaFoldDB" id="A0A0A8H9A5"/>
<keyword evidence="4" id="KW-0472">Membrane</keyword>
<evidence type="ECO:0000256" key="7">
    <source>
        <dbReference type="SAM" id="SignalP"/>
    </source>
</evidence>
<evidence type="ECO:0000256" key="1">
    <source>
        <dbReference type="ARBA" id="ARBA00004635"/>
    </source>
</evidence>
<comment type="subcellular location">
    <subcellularLocation>
        <location evidence="1">Membrane</location>
        <topology evidence="1">Lipid-anchor</topology>
    </subcellularLocation>
</comment>
<evidence type="ECO:0000256" key="6">
    <source>
        <dbReference type="ARBA" id="ARBA00023288"/>
    </source>
</evidence>
<evidence type="ECO:0000313" key="9">
    <source>
        <dbReference type="Proteomes" id="UP000031135"/>
    </source>
</evidence>
<feature type="signal peptide" evidence="7">
    <location>
        <begin position="1"/>
        <end position="21"/>
    </location>
</feature>
<dbReference type="SUPFAM" id="SSF53850">
    <property type="entry name" value="Periplasmic binding protein-like II"/>
    <property type="match status" value="1"/>
</dbReference>
<evidence type="ECO:0000256" key="5">
    <source>
        <dbReference type="ARBA" id="ARBA00023139"/>
    </source>
</evidence>
<dbReference type="HOGENOM" id="CLU_067080_0_0_7"/>
<dbReference type="PANTHER" id="PTHR30429">
    <property type="entry name" value="D-METHIONINE-BINDING LIPOPROTEIN METQ"/>
    <property type="match status" value="1"/>
</dbReference>
<keyword evidence="3 7" id="KW-0732">Signal</keyword>
<evidence type="ECO:0000256" key="3">
    <source>
        <dbReference type="ARBA" id="ARBA00022729"/>
    </source>
</evidence>
<reference evidence="8 9" key="1">
    <citation type="journal article" date="2014" name="Genome Biol. Evol.">
        <title>Comparative Genomics of the Campylobacter lari Group.</title>
        <authorList>
            <person name="Miller W.G."/>
            <person name="Yee E."/>
            <person name="Chapman M.H."/>
            <person name="Smith T.P."/>
            <person name="Bono J.L."/>
            <person name="Huynh S."/>
            <person name="Parker C.T."/>
            <person name="Vandamme P."/>
            <person name="Luong K."/>
            <person name="Korlach J."/>
        </authorList>
    </citation>
    <scope>NUCLEOTIDE SEQUENCE [LARGE SCALE GENOMIC DNA]</scope>
    <source>
        <strain evidence="8 9">LMG 24374</strain>
    </source>
</reference>